<dbReference type="Proteomes" id="UP000754883">
    <property type="component" value="Unassembled WGS sequence"/>
</dbReference>
<evidence type="ECO:0000313" key="4">
    <source>
        <dbReference type="Proteomes" id="UP000754883"/>
    </source>
</evidence>
<evidence type="ECO:0000256" key="1">
    <source>
        <dbReference type="SAM" id="MobiDB-lite"/>
    </source>
</evidence>
<dbReference type="AlphaFoldDB" id="A0A9N9Y6S7"/>
<proteinExistence type="predicted"/>
<protein>
    <recommendedName>
        <fullName evidence="2">F-box domain-containing protein</fullName>
    </recommendedName>
</protein>
<dbReference type="OrthoDB" id="4194555at2759"/>
<dbReference type="CDD" id="cd09917">
    <property type="entry name" value="F-box_SF"/>
    <property type="match status" value="1"/>
</dbReference>
<sequence>MDLFFVHPAHFDYPIAQDDLSSPASSDANYDMEIDLTTPDCPAPPEGAEADEPADAPSDLSDPTTWEIPWPASRIPVEIFELITSFLSRAEVRSLRRVNKEFEIKVSAKYFKNVVVPFRPELYGDFDRESSEPRLHPSSALFSTGSRIFESFGPHILRFALSLELDEDDLATPPIKPAQEAVTSFWGIYRWPPQTYTRYSDLQGIEQTADETQKMKDALKCLTKVTNMGLSCDPGLGFLTRPDVCGRRASTRRPVFATRNWRREHHPGQMVEEEDDQCVTIANLNGPGAQKSQASASDNLSLQRQVLEKMVIDAGYEGPAINEAIGLLLDTENNNMPAIDVDERTAGSNMHALERSSSDVHEQQVLAMLAIDGSAEGLDRPDSRRFPLVPAFLSRAQKELLLELEWAHRAMIQSYVITMVDNAAIGCYSQLTTLSIAKIPSCHVHIFYRDSFWDSFPNLANVSLGVIADWRKITKPTPGCIEDNEVSPVTAVGLVFRLLQDYIGKQPGIESLHFEWICGGEFAPSSYQRNQYILPAPFFKNPKDMASANLNVFQEDRLLSLPHLKHLSLKNCWASPHVLIQFVREMGLASLEKLELESVSLSGQPTRNPQFPLGLHNGQAAAHFNQMMMMHNGFVGFAQHAHVAQPGLPQIFNPNHIWNHPAIFGGGQQPVFGDVQQPVFGDVQQPVFGDVQQPVFGGEQQPILAAGHHPFIGAGHHPFIGAGHHHFIAAGQHPIINAVQHPINAHAANMAIPQDMAVRPETLVFPELLTWAGFIEHFTPGDSIRRVIEDGVDWEDSRWPPLLQMAADVIPQCDRLLAEERRYSIKCLSFKSCGYVAVDAANLNTRALLPPGAHGVVSPNHNPSTPQRIMQRCKDRELAQILPYIGPQEAFNLTHAFGMAIGWERVYSQRTIHDATADGVDFPGTGRFSGMVDTSPVPRPWNEFIPPERNNITVSLPPASMSDNGHEGDDLESVLESLEWHTPQTHLDGE</sequence>
<reference evidence="3 4" key="2">
    <citation type="submission" date="2021-10" db="EMBL/GenBank/DDBJ databases">
        <authorList>
            <person name="Piombo E."/>
        </authorList>
    </citation>
    <scope>NUCLEOTIDE SEQUENCE [LARGE SCALE GENOMIC DNA]</scope>
</reference>
<gene>
    <name evidence="3" type="ORF">CBYS24578_00004431</name>
</gene>
<evidence type="ECO:0000313" key="3">
    <source>
        <dbReference type="EMBL" id="CAG9993807.1"/>
    </source>
</evidence>
<keyword evidence="4" id="KW-1185">Reference proteome</keyword>
<name>A0A9N9Y6S7_9HYPO</name>
<feature type="region of interest" description="Disordered" evidence="1">
    <location>
        <begin position="34"/>
        <end position="63"/>
    </location>
</feature>
<organism evidence="3 4">
    <name type="scientific">Clonostachys byssicola</name>
    <dbReference type="NCBI Taxonomy" id="160290"/>
    <lineage>
        <taxon>Eukaryota</taxon>
        <taxon>Fungi</taxon>
        <taxon>Dikarya</taxon>
        <taxon>Ascomycota</taxon>
        <taxon>Pezizomycotina</taxon>
        <taxon>Sordariomycetes</taxon>
        <taxon>Hypocreomycetidae</taxon>
        <taxon>Hypocreales</taxon>
        <taxon>Bionectriaceae</taxon>
        <taxon>Clonostachys</taxon>
    </lineage>
</organism>
<dbReference type="EMBL" id="CABFNO020001523">
    <property type="protein sequence ID" value="CAG9993807.1"/>
    <property type="molecule type" value="Genomic_DNA"/>
</dbReference>
<dbReference type="InterPro" id="IPR001810">
    <property type="entry name" value="F-box_dom"/>
</dbReference>
<comment type="caution">
    <text evidence="3">The sequence shown here is derived from an EMBL/GenBank/DDBJ whole genome shotgun (WGS) entry which is preliminary data.</text>
</comment>
<accession>A0A9N9Y6S7</accession>
<feature type="domain" description="F-box" evidence="2">
    <location>
        <begin position="69"/>
        <end position="114"/>
    </location>
</feature>
<reference evidence="4" key="1">
    <citation type="submission" date="2019-06" db="EMBL/GenBank/DDBJ databases">
        <authorList>
            <person name="Broberg M."/>
        </authorList>
    </citation>
    <scope>NUCLEOTIDE SEQUENCE [LARGE SCALE GENOMIC DNA]</scope>
</reference>
<evidence type="ECO:0000259" key="2">
    <source>
        <dbReference type="PROSITE" id="PS50181"/>
    </source>
</evidence>
<dbReference type="PROSITE" id="PS50181">
    <property type="entry name" value="FBOX"/>
    <property type="match status" value="1"/>
</dbReference>